<comment type="similarity">
    <text evidence="6">Belongs to the arabinose isomerase family.</text>
</comment>
<evidence type="ECO:0000256" key="3">
    <source>
        <dbReference type="ARBA" id="ARBA00023211"/>
    </source>
</evidence>
<evidence type="ECO:0000256" key="4">
    <source>
        <dbReference type="ARBA" id="ARBA00023235"/>
    </source>
</evidence>
<gene>
    <name evidence="6" type="primary">araA</name>
    <name evidence="10" type="ordered locus">Deipe_0763</name>
</gene>
<dbReference type="InterPro" id="IPR009015">
    <property type="entry name" value="Fucose_isomerase_N/cen_sf"/>
</dbReference>
<evidence type="ECO:0000259" key="7">
    <source>
        <dbReference type="Pfam" id="PF02610"/>
    </source>
</evidence>
<organism evidence="10 11">
    <name type="scientific">Deinococcus peraridilitoris (strain DSM 19664 / LMG 22246 / CIP 109416 / KR-200)</name>
    <dbReference type="NCBI Taxonomy" id="937777"/>
    <lineage>
        <taxon>Bacteria</taxon>
        <taxon>Thermotogati</taxon>
        <taxon>Deinococcota</taxon>
        <taxon>Deinococci</taxon>
        <taxon>Deinococcales</taxon>
        <taxon>Deinococcaceae</taxon>
        <taxon>Deinococcus</taxon>
    </lineage>
</organism>
<dbReference type="OrthoDB" id="9765600at2"/>
<dbReference type="Pfam" id="PF11762">
    <property type="entry name" value="Arabinose_Iso_C"/>
    <property type="match status" value="1"/>
</dbReference>
<keyword evidence="1 6" id="KW-0479">Metal-binding</keyword>
<dbReference type="PANTHER" id="PTHR38464:SF1">
    <property type="entry name" value="L-ARABINOSE ISOMERASE"/>
    <property type="match status" value="1"/>
</dbReference>
<dbReference type="CDD" id="cd03557">
    <property type="entry name" value="L-arabinose_isomerase"/>
    <property type="match status" value="1"/>
</dbReference>
<evidence type="ECO:0000256" key="5">
    <source>
        <dbReference type="ARBA" id="ARBA00023277"/>
    </source>
</evidence>
<reference evidence="11" key="1">
    <citation type="submission" date="2012-03" db="EMBL/GenBank/DDBJ databases">
        <title>Complete sequence of chromosome of Deinococcus peraridilitoris DSM 19664.</title>
        <authorList>
            <person name="Lucas S."/>
            <person name="Copeland A."/>
            <person name="Lapidus A."/>
            <person name="Glavina del Rio T."/>
            <person name="Dalin E."/>
            <person name="Tice H."/>
            <person name="Bruce D."/>
            <person name="Goodwin L."/>
            <person name="Pitluck S."/>
            <person name="Peters L."/>
            <person name="Mikhailova N."/>
            <person name="Lu M."/>
            <person name="Kyrpides N."/>
            <person name="Mavromatis K."/>
            <person name="Ivanova N."/>
            <person name="Brettin T."/>
            <person name="Detter J.C."/>
            <person name="Han C."/>
            <person name="Larimer F."/>
            <person name="Land M."/>
            <person name="Hauser L."/>
            <person name="Markowitz V."/>
            <person name="Cheng J.-F."/>
            <person name="Hugenholtz P."/>
            <person name="Woyke T."/>
            <person name="Wu D."/>
            <person name="Pukall R."/>
            <person name="Steenblock K."/>
            <person name="Brambilla E."/>
            <person name="Klenk H.-P."/>
            <person name="Eisen J.A."/>
        </authorList>
    </citation>
    <scope>NUCLEOTIDE SEQUENCE [LARGE SCALE GENOMIC DNA]</scope>
    <source>
        <strain evidence="11">DSM 19664 / LMG 22246 / CIP 109416 / KR-200</strain>
    </source>
</reference>
<proteinExistence type="inferred from homology"/>
<dbReference type="STRING" id="937777.Deipe_0763"/>
<sequence>MTTLIPQTEPAPQTARPANLAPAEVWFVCGSQHLYGPEALEQVAEHARVIGQALRDSPLIPLDIVTKGVLTTPEDIRRLCREADSDPRCAGLILWMHTFSPSKMWIGGLSTLKKPFAHLHTQFDRELPWATLDMDYMNLNQSAHGDREAGFLHTRLRLERKVVVGHWSDPEVQARLGTWARAAWAWHDLQGANFARFGDNMRDVAVTEGDKVSAEMRFGFAVNAFPVGDLAARVNAVTEAQIDALIDTYLREYAVTPELQPDGAQHASLRDAARIEAGLRGFLEDGGFKGFTDNFQDLHGLKQLPGIATQRLMAEGYGFGGEGDWKTAALVRAMKVMAYGLPGGTSFMEDYTYHLEPGNHQVLGAHMLEVCPTIAAGTPRVEVHPLGIGGKEDPVRLVFDAQHGPAVNASLVDLGNRFRLIVNEVTAMPHPDLPKLPVARAVWETKPDFKTASAAWIHAGGAHHTGYSSALTTEHLEDFAVIAGVELAVIDSGTILRDFRQNLRLSDLYYVLAQGLRA</sequence>
<keyword evidence="11" id="KW-1185">Reference proteome</keyword>
<dbReference type="EMBL" id="CP003382">
    <property type="protein sequence ID" value="AFZ66340.1"/>
    <property type="molecule type" value="Genomic_DNA"/>
</dbReference>
<dbReference type="GO" id="GO:0019569">
    <property type="term" value="P:L-arabinose catabolic process to D-xylulose 5-phosphate"/>
    <property type="evidence" value="ECO:0007669"/>
    <property type="project" value="UniProtKB-UniRule"/>
</dbReference>
<feature type="domain" description="L-arabinose isomerase C-terminal" evidence="8">
    <location>
        <begin position="344"/>
        <end position="486"/>
    </location>
</feature>
<dbReference type="PANTHER" id="PTHR38464">
    <property type="entry name" value="L-ARABINOSE ISOMERASE"/>
    <property type="match status" value="1"/>
</dbReference>
<feature type="binding site" evidence="6">
    <location>
        <position position="366"/>
    </location>
    <ligand>
        <name>Mn(2+)</name>
        <dbReference type="ChEBI" id="CHEBI:29035"/>
    </ligand>
</feature>
<dbReference type="Pfam" id="PF02610">
    <property type="entry name" value="AraA_N"/>
    <property type="match status" value="1"/>
</dbReference>
<evidence type="ECO:0000313" key="11">
    <source>
        <dbReference type="Proteomes" id="UP000010467"/>
    </source>
</evidence>
<keyword evidence="2 6" id="KW-0054">Arabinose catabolism</keyword>
<dbReference type="Gene3D" id="3.40.50.10940">
    <property type="match status" value="1"/>
</dbReference>
<dbReference type="Proteomes" id="UP000010467">
    <property type="component" value="Chromosome"/>
</dbReference>
<feature type="binding site" evidence="6">
    <location>
        <position position="322"/>
    </location>
    <ligand>
        <name>Mn(2+)</name>
        <dbReference type="ChEBI" id="CHEBI:29035"/>
    </ligand>
</feature>
<dbReference type="EC" id="5.3.1.4" evidence="6"/>
<evidence type="ECO:0000256" key="2">
    <source>
        <dbReference type="ARBA" id="ARBA00022935"/>
    </source>
</evidence>
<evidence type="ECO:0000259" key="9">
    <source>
        <dbReference type="Pfam" id="PF24856"/>
    </source>
</evidence>
<dbReference type="InterPro" id="IPR038583">
    <property type="entry name" value="AraA_N_sf"/>
</dbReference>
<dbReference type="InterPro" id="IPR055389">
    <property type="entry name" value="AraA_N"/>
</dbReference>
<dbReference type="InterPro" id="IPR004216">
    <property type="entry name" value="Fuc/Ara_isomerase_C"/>
</dbReference>
<dbReference type="PIRSF" id="PIRSF001478">
    <property type="entry name" value="L-ara_isomerase"/>
    <property type="match status" value="1"/>
</dbReference>
<name>K9ZZZ3_DEIPD</name>
<feature type="binding site" evidence="6">
    <location>
        <position position="464"/>
    </location>
    <ligand>
        <name>Mn(2+)</name>
        <dbReference type="ChEBI" id="CHEBI:29035"/>
    </ligand>
</feature>
<comment type="catalytic activity">
    <reaction evidence="6">
        <text>beta-L-arabinopyranose = L-ribulose</text>
        <dbReference type="Rhea" id="RHEA:14821"/>
        <dbReference type="ChEBI" id="CHEBI:16880"/>
        <dbReference type="ChEBI" id="CHEBI:40886"/>
        <dbReference type="EC" id="5.3.1.4"/>
    </reaction>
</comment>
<feature type="domain" description="L-arabinose isomerase N-terminal" evidence="7">
    <location>
        <begin position="24"/>
        <end position="189"/>
    </location>
</feature>
<dbReference type="AlphaFoldDB" id="K9ZZZ3"/>
<dbReference type="RefSeq" id="WP_015234650.1">
    <property type="nucleotide sequence ID" value="NC_019793.1"/>
</dbReference>
<evidence type="ECO:0000256" key="6">
    <source>
        <dbReference type="HAMAP-Rule" id="MF_00519"/>
    </source>
</evidence>
<accession>K9ZZZ3</accession>
<comment type="pathway">
    <text evidence="6">Carbohydrate degradation; L-arabinose degradation via L-ribulose; D-xylulose 5-phosphate from L-arabinose (bacterial route): step 1/3.</text>
</comment>
<dbReference type="UniPathway" id="UPA00145">
    <property type="reaction ID" value="UER00565"/>
</dbReference>
<keyword evidence="4 6" id="KW-0413">Isomerase</keyword>
<comment type="cofactor">
    <cofactor evidence="6">
        <name>Mn(2+)</name>
        <dbReference type="ChEBI" id="CHEBI:29035"/>
    </cofactor>
    <text evidence="6">Binds 1 Mn(2+) ion per subunit.</text>
</comment>
<protein>
    <recommendedName>
        <fullName evidence="6">L-arabinose isomerase</fullName>
        <ecNumber evidence="6">5.3.1.4</ecNumber>
    </recommendedName>
</protein>
<feature type="binding site" evidence="6">
    <location>
        <position position="349"/>
    </location>
    <ligand>
        <name>Mn(2+)</name>
        <dbReference type="ChEBI" id="CHEBI:29035"/>
    </ligand>
</feature>
<dbReference type="InterPro" id="IPR003762">
    <property type="entry name" value="Lara_isomerase"/>
</dbReference>
<dbReference type="GO" id="GO:0005829">
    <property type="term" value="C:cytosol"/>
    <property type="evidence" value="ECO:0007669"/>
    <property type="project" value="TreeGrafter"/>
</dbReference>
<keyword evidence="3 6" id="KW-0464">Manganese</keyword>
<dbReference type="eggNOG" id="COG2160">
    <property type="taxonomic scope" value="Bacteria"/>
</dbReference>
<dbReference type="PATRIC" id="fig|937777.3.peg.769"/>
<dbReference type="InterPro" id="IPR024664">
    <property type="entry name" value="Ara_Isoase_C"/>
</dbReference>
<dbReference type="GO" id="GO:0008733">
    <property type="term" value="F:L-arabinose isomerase activity"/>
    <property type="evidence" value="ECO:0007669"/>
    <property type="project" value="UniProtKB-UniRule"/>
</dbReference>
<feature type="domain" description="L-arabinose isomerase central" evidence="9">
    <location>
        <begin position="194"/>
        <end position="340"/>
    </location>
</feature>
<dbReference type="KEGG" id="dpd:Deipe_0763"/>
<dbReference type="HAMAP" id="MF_00519">
    <property type="entry name" value="Arabinose_Isome"/>
    <property type="match status" value="1"/>
</dbReference>
<evidence type="ECO:0000259" key="8">
    <source>
        <dbReference type="Pfam" id="PF11762"/>
    </source>
</evidence>
<dbReference type="GO" id="GO:0030145">
    <property type="term" value="F:manganese ion binding"/>
    <property type="evidence" value="ECO:0007669"/>
    <property type="project" value="UniProtKB-UniRule"/>
</dbReference>
<dbReference type="NCBIfam" id="NF002795">
    <property type="entry name" value="PRK02929.1"/>
    <property type="match status" value="1"/>
</dbReference>
<dbReference type="SUPFAM" id="SSF53743">
    <property type="entry name" value="FucI/AraA N-terminal and middle domains"/>
    <property type="match status" value="1"/>
</dbReference>
<evidence type="ECO:0000313" key="10">
    <source>
        <dbReference type="EMBL" id="AFZ66340.1"/>
    </source>
</evidence>
<dbReference type="SUPFAM" id="SSF50443">
    <property type="entry name" value="FucI/AraA C-terminal domain-like"/>
    <property type="match status" value="1"/>
</dbReference>
<keyword evidence="5 6" id="KW-0119">Carbohydrate metabolism</keyword>
<dbReference type="HOGENOM" id="CLU_045663_0_0_0"/>
<comment type="function">
    <text evidence="6">Catalyzes the conversion of L-arabinose to L-ribulose.</text>
</comment>
<dbReference type="Pfam" id="PF24856">
    <property type="entry name" value="AraA_central"/>
    <property type="match status" value="1"/>
</dbReference>
<evidence type="ECO:0000256" key="1">
    <source>
        <dbReference type="ARBA" id="ARBA00022723"/>
    </source>
</evidence>
<dbReference type="InterPro" id="IPR055390">
    <property type="entry name" value="AraA_central"/>
</dbReference>